<proteinExistence type="predicted"/>
<evidence type="ECO:0000313" key="2">
    <source>
        <dbReference type="EMBL" id="MBX50042.1"/>
    </source>
</evidence>
<dbReference type="AlphaFoldDB" id="A0A2P2P5M2"/>
<dbReference type="EMBL" id="GGEC01069558">
    <property type="protein sequence ID" value="MBX50042.1"/>
    <property type="molecule type" value="Transcribed_RNA"/>
</dbReference>
<name>A0A2P2P5M2_RHIMU</name>
<reference evidence="2" key="1">
    <citation type="submission" date="2018-02" db="EMBL/GenBank/DDBJ databases">
        <title>Rhizophora mucronata_Transcriptome.</title>
        <authorList>
            <person name="Meera S.P."/>
            <person name="Sreeshan A."/>
            <person name="Augustine A."/>
        </authorList>
    </citation>
    <scope>NUCLEOTIDE SEQUENCE</scope>
    <source>
        <tissue evidence="2">Leaf</tissue>
    </source>
</reference>
<feature type="signal peptide" evidence="1">
    <location>
        <begin position="1"/>
        <end position="23"/>
    </location>
</feature>
<keyword evidence="1" id="KW-0732">Signal</keyword>
<accession>A0A2P2P5M2</accession>
<organism evidence="2">
    <name type="scientific">Rhizophora mucronata</name>
    <name type="common">Asiatic mangrove</name>
    <dbReference type="NCBI Taxonomy" id="61149"/>
    <lineage>
        <taxon>Eukaryota</taxon>
        <taxon>Viridiplantae</taxon>
        <taxon>Streptophyta</taxon>
        <taxon>Embryophyta</taxon>
        <taxon>Tracheophyta</taxon>
        <taxon>Spermatophyta</taxon>
        <taxon>Magnoliopsida</taxon>
        <taxon>eudicotyledons</taxon>
        <taxon>Gunneridae</taxon>
        <taxon>Pentapetalae</taxon>
        <taxon>rosids</taxon>
        <taxon>fabids</taxon>
        <taxon>Malpighiales</taxon>
        <taxon>Rhizophoraceae</taxon>
        <taxon>Rhizophora</taxon>
    </lineage>
</organism>
<feature type="chain" id="PRO_5015180747" evidence="1">
    <location>
        <begin position="24"/>
        <end position="50"/>
    </location>
</feature>
<evidence type="ECO:0000256" key="1">
    <source>
        <dbReference type="SAM" id="SignalP"/>
    </source>
</evidence>
<protein>
    <submittedName>
        <fullName evidence="2">Protein DETOXIFICATION Multidrug and toxic compound extrusion protein</fullName>
    </submittedName>
</protein>
<sequence>MLAGTFLQTFLLLYVLYKTNWNAEVEQTTERMRKWGGQDIIPEKMANNGV</sequence>